<dbReference type="EnsemblPlants" id="TuG1812G0200004830.01.T01">
    <property type="protein sequence ID" value="TuG1812G0200004830.01.T01"/>
    <property type="gene ID" value="TuG1812G0200004830.01"/>
</dbReference>
<sequence>MLAQFLKIGCMHSLVITAILDAFFEDLGLLKVMIDRPTYSGCGIACTLGVCSFVCAAFDRFPACRFFFSAKKCILLIVPS</sequence>
<dbReference type="AlphaFoldDB" id="A0A8R7PJM1"/>
<keyword evidence="1" id="KW-1133">Transmembrane helix</keyword>
<proteinExistence type="predicted"/>
<keyword evidence="3" id="KW-1185">Reference proteome</keyword>
<keyword evidence="1" id="KW-0472">Membrane</keyword>
<dbReference type="Proteomes" id="UP000015106">
    <property type="component" value="Chromosome 2"/>
</dbReference>
<name>A0A8R7PJM1_TRIUA</name>
<reference evidence="3" key="1">
    <citation type="journal article" date="2013" name="Nature">
        <title>Draft genome of the wheat A-genome progenitor Triticum urartu.</title>
        <authorList>
            <person name="Ling H.Q."/>
            <person name="Zhao S."/>
            <person name="Liu D."/>
            <person name="Wang J."/>
            <person name="Sun H."/>
            <person name="Zhang C."/>
            <person name="Fan H."/>
            <person name="Li D."/>
            <person name="Dong L."/>
            <person name="Tao Y."/>
            <person name="Gao C."/>
            <person name="Wu H."/>
            <person name="Li Y."/>
            <person name="Cui Y."/>
            <person name="Guo X."/>
            <person name="Zheng S."/>
            <person name="Wang B."/>
            <person name="Yu K."/>
            <person name="Liang Q."/>
            <person name="Yang W."/>
            <person name="Lou X."/>
            <person name="Chen J."/>
            <person name="Feng M."/>
            <person name="Jian J."/>
            <person name="Zhang X."/>
            <person name="Luo G."/>
            <person name="Jiang Y."/>
            <person name="Liu J."/>
            <person name="Wang Z."/>
            <person name="Sha Y."/>
            <person name="Zhang B."/>
            <person name="Wu H."/>
            <person name="Tang D."/>
            <person name="Shen Q."/>
            <person name="Xue P."/>
            <person name="Zou S."/>
            <person name="Wang X."/>
            <person name="Liu X."/>
            <person name="Wang F."/>
            <person name="Yang Y."/>
            <person name="An X."/>
            <person name="Dong Z."/>
            <person name="Zhang K."/>
            <person name="Zhang X."/>
            <person name="Luo M.C."/>
            <person name="Dvorak J."/>
            <person name="Tong Y."/>
            <person name="Wang J."/>
            <person name="Yang H."/>
            <person name="Li Z."/>
            <person name="Wang D."/>
            <person name="Zhang A."/>
            <person name="Wang J."/>
        </authorList>
    </citation>
    <scope>NUCLEOTIDE SEQUENCE</scope>
    <source>
        <strain evidence="3">cv. G1812</strain>
    </source>
</reference>
<dbReference type="Gramene" id="TuG1812G0200004830.01.T01">
    <property type="protein sequence ID" value="TuG1812G0200004830.01.T01"/>
    <property type="gene ID" value="TuG1812G0200004830.01"/>
</dbReference>
<feature type="transmembrane region" description="Helical" evidence="1">
    <location>
        <begin position="38"/>
        <end position="58"/>
    </location>
</feature>
<reference evidence="2" key="3">
    <citation type="submission" date="2022-06" db="UniProtKB">
        <authorList>
            <consortium name="EnsemblPlants"/>
        </authorList>
    </citation>
    <scope>IDENTIFICATION</scope>
</reference>
<evidence type="ECO:0000313" key="3">
    <source>
        <dbReference type="Proteomes" id="UP000015106"/>
    </source>
</evidence>
<accession>A0A8R7PJM1</accession>
<evidence type="ECO:0000313" key="2">
    <source>
        <dbReference type="EnsemblPlants" id="TuG1812G0200004830.01.T01"/>
    </source>
</evidence>
<organism evidence="2 3">
    <name type="scientific">Triticum urartu</name>
    <name type="common">Red wild einkorn</name>
    <name type="synonym">Crithodium urartu</name>
    <dbReference type="NCBI Taxonomy" id="4572"/>
    <lineage>
        <taxon>Eukaryota</taxon>
        <taxon>Viridiplantae</taxon>
        <taxon>Streptophyta</taxon>
        <taxon>Embryophyta</taxon>
        <taxon>Tracheophyta</taxon>
        <taxon>Spermatophyta</taxon>
        <taxon>Magnoliopsida</taxon>
        <taxon>Liliopsida</taxon>
        <taxon>Poales</taxon>
        <taxon>Poaceae</taxon>
        <taxon>BOP clade</taxon>
        <taxon>Pooideae</taxon>
        <taxon>Triticodae</taxon>
        <taxon>Triticeae</taxon>
        <taxon>Triticinae</taxon>
        <taxon>Triticum</taxon>
    </lineage>
</organism>
<protein>
    <submittedName>
        <fullName evidence="2">Uncharacterized protein</fullName>
    </submittedName>
</protein>
<evidence type="ECO:0000256" key="1">
    <source>
        <dbReference type="SAM" id="Phobius"/>
    </source>
</evidence>
<keyword evidence="1" id="KW-0812">Transmembrane</keyword>
<reference evidence="2" key="2">
    <citation type="submission" date="2018-03" db="EMBL/GenBank/DDBJ databases">
        <title>The Triticum urartu genome reveals the dynamic nature of wheat genome evolution.</title>
        <authorList>
            <person name="Ling H."/>
            <person name="Ma B."/>
            <person name="Shi X."/>
            <person name="Liu H."/>
            <person name="Dong L."/>
            <person name="Sun H."/>
            <person name="Cao Y."/>
            <person name="Gao Q."/>
            <person name="Zheng S."/>
            <person name="Li Y."/>
            <person name="Yu Y."/>
            <person name="Du H."/>
            <person name="Qi M."/>
            <person name="Li Y."/>
            <person name="Yu H."/>
            <person name="Cui Y."/>
            <person name="Wang N."/>
            <person name="Chen C."/>
            <person name="Wu H."/>
            <person name="Zhao Y."/>
            <person name="Zhang J."/>
            <person name="Li Y."/>
            <person name="Zhou W."/>
            <person name="Zhang B."/>
            <person name="Hu W."/>
            <person name="Eijk M."/>
            <person name="Tang J."/>
            <person name="Witsenboer H."/>
            <person name="Zhao S."/>
            <person name="Li Z."/>
            <person name="Zhang A."/>
            <person name="Wang D."/>
            <person name="Liang C."/>
        </authorList>
    </citation>
    <scope>NUCLEOTIDE SEQUENCE [LARGE SCALE GENOMIC DNA]</scope>
    <source>
        <strain evidence="2">cv. G1812</strain>
    </source>
</reference>